<dbReference type="Proteomes" id="UP000076761">
    <property type="component" value="Unassembled WGS sequence"/>
</dbReference>
<keyword evidence="2" id="KW-1185">Reference proteome</keyword>
<evidence type="ECO:0000313" key="2">
    <source>
        <dbReference type="Proteomes" id="UP000076761"/>
    </source>
</evidence>
<dbReference type="STRING" id="1314782.A0A165ULZ0"/>
<sequence>EEVGVHPCRHCGSGKHWDYDCKYSRKGTKQVCAHLAQCSDDELEAMWEYDKAYY</sequence>
<dbReference type="AlphaFoldDB" id="A0A165ULZ0"/>
<gene>
    <name evidence="1" type="ORF">NEOLEDRAFT_1032955</name>
</gene>
<name>A0A165ULZ0_9AGAM</name>
<feature type="non-terminal residue" evidence="1">
    <location>
        <position position="1"/>
    </location>
</feature>
<accession>A0A165ULZ0</accession>
<dbReference type="EMBL" id="KV425558">
    <property type="protein sequence ID" value="KZT28377.1"/>
    <property type="molecule type" value="Genomic_DNA"/>
</dbReference>
<dbReference type="OrthoDB" id="3203159at2759"/>
<protein>
    <submittedName>
        <fullName evidence="1">Uncharacterized protein</fullName>
    </submittedName>
</protein>
<dbReference type="InParanoid" id="A0A165ULZ0"/>
<reference evidence="1 2" key="1">
    <citation type="journal article" date="2016" name="Mol. Biol. Evol.">
        <title>Comparative Genomics of Early-Diverging Mushroom-Forming Fungi Provides Insights into the Origins of Lignocellulose Decay Capabilities.</title>
        <authorList>
            <person name="Nagy L.G."/>
            <person name="Riley R."/>
            <person name="Tritt A."/>
            <person name="Adam C."/>
            <person name="Daum C."/>
            <person name="Floudas D."/>
            <person name="Sun H."/>
            <person name="Yadav J.S."/>
            <person name="Pangilinan J."/>
            <person name="Larsson K.H."/>
            <person name="Matsuura K."/>
            <person name="Barry K."/>
            <person name="Labutti K."/>
            <person name="Kuo R."/>
            <person name="Ohm R.A."/>
            <person name="Bhattacharya S.S."/>
            <person name="Shirouzu T."/>
            <person name="Yoshinaga Y."/>
            <person name="Martin F.M."/>
            <person name="Grigoriev I.V."/>
            <person name="Hibbett D.S."/>
        </authorList>
    </citation>
    <scope>NUCLEOTIDE SEQUENCE [LARGE SCALE GENOMIC DNA]</scope>
    <source>
        <strain evidence="1 2">HHB14362 ss-1</strain>
    </source>
</reference>
<evidence type="ECO:0000313" key="1">
    <source>
        <dbReference type="EMBL" id="KZT28377.1"/>
    </source>
</evidence>
<proteinExistence type="predicted"/>
<organism evidence="1 2">
    <name type="scientific">Neolentinus lepideus HHB14362 ss-1</name>
    <dbReference type="NCBI Taxonomy" id="1314782"/>
    <lineage>
        <taxon>Eukaryota</taxon>
        <taxon>Fungi</taxon>
        <taxon>Dikarya</taxon>
        <taxon>Basidiomycota</taxon>
        <taxon>Agaricomycotina</taxon>
        <taxon>Agaricomycetes</taxon>
        <taxon>Gloeophyllales</taxon>
        <taxon>Gloeophyllaceae</taxon>
        <taxon>Neolentinus</taxon>
    </lineage>
</organism>
<feature type="non-terminal residue" evidence="1">
    <location>
        <position position="54"/>
    </location>
</feature>